<name>A0A409VIW8_9AGAR</name>
<evidence type="ECO:0000313" key="1">
    <source>
        <dbReference type="EMBL" id="PPQ66185.1"/>
    </source>
</evidence>
<dbReference type="OrthoDB" id="2585179at2759"/>
<gene>
    <name evidence="1" type="ORF">CVT24_000162</name>
</gene>
<reference evidence="1 2" key="1">
    <citation type="journal article" date="2018" name="Evol. Lett.">
        <title>Horizontal gene cluster transfer increased hallucinogenic mushroom diversity.</title>
        <authorList>
            <person name="Reynolds H.T."/>
            <person name="Vijayakumar V."/>
            <person name="Gluck-Thaler E."/>
            <person name="Korotkin H.B."/>
            <person name="Matheny P.B."/>
            <person name="Slot J.C."/>
        </authorList>
    </citation>
    <scope>NUCLEOTIDE SEQUENCE [LARGE SCALE GENOMIC DNA]</scope>
    <source>
        <strain evidence="1 2">2629</strain>
    </source>
</reference>
<dbReference type="Proteomes" id="UP000284842">
    <property type="component" value="Unassembled WGS sequence"/>
</dbReference>
<comment type="caution">
    <text evidence="1">The sequence shown here is derived from an EMBL/GenBank/DDBJ whole genome shotgun (WGS) entry which is preliminary data.</text>
</comment>
<evidence type="ECO:0000313" key="2">
    <source>
        <dbReference type="Proteomes" id="UP000284842"/>
    </source>
</evidence>
<keyword evidence="2" id="KW-1185">Reference proteome</keyword>
<sequence>MSNSSVEILSMNPLTFALAVCTALNVVFCIISFFQKYSPNTQYARFANELSSAGAVWREIVEDGGLGEIGALTDTLKHLEKLSFGLMEKLVDGNGIVSMVLQWRYSWKLWRLCRRASTLHSELIVLFKAESNLNTALPVPAVIPSEQRFFMTSNTSGLASSQSQDSNSNRGVNKPVAMDHNTHSYIAVTFAPHSPYMSLPASLTGLHSAMTYEGQVGALDDTHLYSVPKGEGESALEERDDVLSVLEERGPAEGIVHYELQRLQQRARRDEL</sequence>
<organism evidence="1 2">
    <name type="scientific">Panaeolus cyanescens</name>
    <dbReference type="NCBI Taxonomy" id="181874"/>
    <lineage>
        <taxon>Eukaryota</taxon>
        <taxon>Fungi</taxon>
        <taxon>Dikarya</taxon>
        <taxon>Basidiomycota</taxon>
        <taxon>Agaricomycotina</taxon>
        <taxon>Agaricomycetes</taxon>
        <taxon>Agaricomycetidae</taxon>
        <taxon>Agaricales</taxon>
        <taxon>Agaricineae</taxon>
        <taxon>Galeropsidaceae</taxon>
        <taxon>Panaeolus</taxon>
    </lineage>
</organism>
<dbReference type="EMBL" id="NHTK01006049">
    <property type="protein sequence ID" value="PPQ66185.1"/>
    <property type="molecule type" value="Genomic_DNA"/>
</dbReference>
<proteinExistence type="predicted"/>
<protein>
    <submittedName>
        <fullName evidence="1">Uncharacterized protein</fullName>
    </submittedName>
</protein>
<dbReference type="AlphaFoldDB" id="A0A409VIW8"/>
<dbReference type="InParanoid" id="A0A409VIW8"/>
<accession>A0A409VIW8</accession>